<organism evidence="1 2">
    <name type="scientific">Aspergillus brasiliensis</name>
    <dbReference type="NCBI Taxonomy" id="319629"/>
    <lineage>
        <taxon>Eukaryota</taxon>
        <taxon>Fungi</taxon>
        <taxon>Dikarya</taxon>
        <taxon>Ascomycota</taxon>
        <taxon>Pezizomycotina</taxon>
        <taxon>Eurotiomycetes</taxon>
        <taxon>Eurotiomycetidae</taxon>
        <taxon>Eurotiales</taxon>
        <taxon>Aspergillaceae</taxon>
        <taxon>Aspergillus</taxon>
        <taxon>Aspergillus subgen. Circumdati</taxon>
    </lineage>
</organism>
<proteinExistence type="predicted"/>
<evidence type="ECO:0000313" key="2">
    <source>
        <dbReference type="Proteomes" id="UP001143548"/>
    </source>
</evidence>
<comment type="caution">
    <text evidence="1">The sequence shown here is derived from an EMBL/GenBank/DDBJ whole genome shotgun (WGS) entry which is preliminary data.</text>
</comment>
<evidence type="ECO:0000313" key="1">
    <source>
        <dbReference type="EMBL" id="GKZ28025.1"/>
    </source>
</evidence>
<gene>
    <name evidence="1" type="ORF">AbraCBS73388_008997</name>
</gene>
<feature type="non-terminal residue" evidence="1">
    <location>
        <position position="1"/>
    </location>
</feature>
<sequence length="84" mass="10035">INIGSISQKPCRLCPQRPEVQKTNILCMSHYSIRLTSILQTGWHHTFMIHNQLLSFKPKVSTERRWLYKIEARSLCSLYWSHHR</sequence>
<dbReference type="Proteomes" id="UP001143548">
    <property type="component" value="Unassembled WGS sequence"/>
</dbReference>
<reference evidence="1" key="1">
    <citation type="submission" date="2022-07" db="EMBL/GenBank/DDBJ databases">
        <title>Taxonomy of Aspergillus series Nigri: significant species reduction supported by multi-species coalescent approaches.</title>
        <authorList>
            <person name="Bian C."/>
            <person name="Kusuya Y."/>
            <person name="Sklenar F."/>
            <person name="D'hooge E."/>
            <person name="Yaguchi T."/>
            <person name="Takahashi H."/>
            <person name="Hubka V."/>
        </authorList>
    </citation>
    <scope>NUCLEOTIDE SEQUENCE</scope>
    <source>
        <strain evidence="1">CBS 733.88</strain>
    </source>
</reference>
<name>A0A9W6DUB4_9EURO</name>
<protein>
    <submittedName>
        <fullName evidence="1">Uncharacterized protein</fullName>
    </submittedName>
</protein>
<accession>A0A9W6DUB4</accession>
<dbReference type="AlphaFoldDB" id="A0A9W6DUB4"/>
<dbReference type="EMBL" id="BROQ01000571">
    <property type="protein sequence ID" value="GKZ28025.1"/>
    <property type="molecule type" value="Genomic_DNA"/>
</dbReference>